<dbReference type="AlphaFoldDB" id="A0A174G831"/>
<gene>
    <name evidence="2" type="ORF">ERS852494_00253</name>
</gene>
<dbReference type="EMBL" id="CZAI01000001">
    <property type="protein sequence ID" value="CUO58574.1"/>
    <property type="molecule type" value="Genomic_DNA"/>
</dbReference>
<dbReference type="InterPro" id="IPR031325">
    <property type="entry name" value="RHS_repeat"/>
</dbReference>
<dbReference type="NCBIfam" id="TIGR01643">
    <property type="entry name" value="YD_repeat_2x"/>
    <property type="match status" value="1"/>
</dbReference>
<dbReference type="Proteomes" id="UP000095657">
    <property type="component" value="Unassembled WGS sequence"/>
</dbReference>
<evidence type="ECO:0000256" key="1">
    <source>
        <dbReference type="SAM" id="SignalP"/>
    </source>
</evidence>
<dbReference type="STRING" id="47678.ERS852494_00253"/>
<dbReference type="InterPro" id="IPR006530">
    <property type="entry name" value="YD"/>
</dbReference>
<evidence type="ECO:0000313" key="3">
    <source>
        <dbReference type="Proteomes" id="UP000095657"/>
    </source>
</evidence>
<evidence type="ECO:0000313" key="2">
    <source>
        <dbReference type="EMBL" id="CUO58574.1"/>
    </source>
</evidence>
<sequence length="950" mass="107582">MNNKTIILIIALLTCVGSVYSQGTSPALADTEGKYKYNYVPVSPVSEELMKHIMCPVNYNTGKVELSIPIYEIRTRDFTLPLRLQYDSGGIKVSAGNGVAGLGWNVDFGPTVTRSIQGNPDEEGYLIYNPDFGSWDTSYMHKMTEGMAHEQPDVFFYSTFDAQGNFVFRRPEKSSESGSHIPVYLPLTSDKVETSDIRSGFQVTDGSGNIYRFKEAEYSNTGKITGWKLTDVTSLKQDRLSFSYVTQKLTYADSYDYYAVEDMGESYRNGYWQGVDGKLKFFRMNGYALHNDSLWADFTVENVGQYDNRPYNSVDAKYPKEITYANGKVVFDYSSSLLKTVHIYENGAEIQRVTLNYKQLRFMGRSLLTEVKFTELVNNQSRSYTMSYNDYVDDYSPTQTKAVDKFGYYNGRTGNTDLVERQLVEFGMPYDGDRGVCYAYIGGADRTPDILFAQVYSLQSIKYPTGAREELVYELNTYPDTDEYGNAISSYAGGLRIYSIQCRDVEGTLKNERRFLYEKDGIPTGYAPQVTFVDEMEKLYLRTYSRTSMRYRLYSSLPVADAGAAAGVSVLYPNVSVVEKDDYGKTVSREDYEYNTNFYFPSIINGMVHDEVSHYKKGKLVRRTDYDVDTEQPVHDEEHTYTEISLNNNTPLVAGREVRRANLVVAEQSGVETDDDLYYREYRYSIGRGNTRVENQLTVNTDYYAGKLVSDTVVRTYGSTDWDIRSGLPVREIYKYSDGKKKKCDYTYPYHVNDAVGRAMTAANDILRPAHIGESVEGPEGYMDDSFTSFDYTLDPGSGSALLDEVSVWKHEGLFSMSESYPVHDAYGNVCEIRRADAPVVALLWGYNYSRPVAIVEGASYQEVVSGLCVSVESLQNLDGSALENVLLPLRNAFPAPCRVTVYRYAPQRGVVYMNEPNGNVTTYSYDGFGRLTEIRDKDGAVLEYNEYKK</sequence>
<feature type="chain" id="PRO_5008022323" evidence="1">
    <location>
        <begin position="22"/>
        <end position="950"/>
    </location>
</feature>
<dbReference type="Pfam" id="PF05593">
    <property type="entry name" value="RHS_repeat"/>
    <property type="match status" value="1"/>
</dbReference>
<feature type="signal peptide" evidence="1">
    <location>
        <begin position="1"/>
        <end position="21"/>
    </location>
</feature>
<name>A0A174G831_9BACE</name>
<keyword evidence="1" id="KW-0732">Signal</keyword>
<organism evidence="2 3">
    <name type="scientific">Bacteroides caccae</name>
    <dbReference type="NCBI Taxonomy" id="47678"/>
    <lineage>
        <taxon>Bacteria</taxon>
        <taxon>Pseudomonadati</taxon>
        <taxon>Bacteroidota</taxon>
        <taxon>Bacteroidia</taxon>
        <taxon>Bacteroidales</taxon>
        <taxon>Bacteroidaceae</taxon>
        <taxon>Bacteroides</taxon>
    </lineage>
</organism>
<accession>A0A174G831</accession>
<protein>
    <submittedName>
        <fullName evidence="2">YD repeat protein</fullName>
    </submittedName>
</protein>
<dbReference type="RefSeq" id="WP_055169797.1">
    <property type="nucleotide sequence ID" value="NZ_CZAI01000001.1"/>
</dbReference>
<proteinExistence type="predicted"/>
<reference evidence="2 3" key="1">
    <citation type="submission" date="2015-09" db="EMBL/GenBank/DDBJ databases">
        <authorList>
            <consortium name="Pathogen Informatics"/>
        </authorList>
    </citation>
    <scope>NUCLEOTIDE SEQUENCE [LARGE SCALE GENOMIC DNA]</scope>
    <source>
        <strain evidence="2 3">2789STDY5834880</strain>
    </source>
</reference>